<dbReference type="Proteomes" id="UP000054549">
    <property type="component" value="Unassembled WGS sequence"/>
</dbReference>
<dbReference type="GO" id="GO:0006085">
    <property type="term" value="P:acetyl-CoA biosynthetic process"/>
    <property type="evidence" value="ECO:0007669"/>
    <property type="project" value="TreeGrafter"/>
</dbReference>
<dbReference type="PANTHER" id="PTHR23118">
    <property type="entry name" value="ATP-CITRATE SYNTHASE"/>
    <property type="match status" value="1"/>
</dbReference>
<gene>
    <name evidence="1" type="ORF">M378DRAFT_181279</name>
</gene>
<dbReference type="GO" id="GO:0006633">
    <property type="term" value="P:fatty acid biosynthetic process"/>
    <property type="evidence" value="ECO:0007669"/>
    <property type="project" value="TreeGrafter"/>
</dbReference>
<organism evidence="1 2">
    <name type="scientific">Amanita muscaria (strain Koide BX008)</name>
    <dbReference type="NCBI Taxonomy" id="946122"/>
    <lineage>
        <taxon>Eukaryota</taxon>
        <taxon>Fungi</taxon>
        <taxon>Dikarya</taxon>
        <taxon>Basidiomycota</taxon>
        <taxon>Agaricomycotina</taxon>
        <taxon>Agaricomycetes</taxon>
        <taxon>Agaricomycetidae</taxon>
        <taxon>Agaricales</taxon>
        <taxon>Pluteineae</taxon>
        <taxon>Amanitaceae</taxon>
        <taxon>Amanita</taxon>
    </lineage>
</organism>
<dbReference type="GO" id="GO:0003878">
    <property type="term" value="F:ATP citrate synthase activity"/>
    <property type="evidence" value="ECO:0007669"/>
    <property type="project" value="TreeGrafter"/>
</dbReference>
<dbReference type="STRING" id="946122.A0A0C2WP16"/>
<accession>A0A0C2WP16</accession>
<dbReference type="EMBL" id="KN818338">
    <property type="protein sequence ID" value="KIL58441.1"/>
    <property type="molecule type" value="Genomic_DNA"/>
</dbReference>
<dbReference type="OrthoDB" id="3020460at2759"/>
<dbReference type="Gene3D" id="3.40.50.720">
    <property type="entry name" value="NAD(P)-binding Rossmann-like Domain"/>
    <property type="match status" value="1"/>
</dbReference>
<evidence type="ECO:0000313" key="1">
    <source>
        <dbReference type="EMBL" id="KIL58441.1"/>
    </source>
</evidence>
<reference evidence="1 2" key="1">
    <citation type="submission" date="2014-04" db="EMBL/GenBank/DDBJ databases">
        <title>Evolutionary Origins and Diversification of the Mycorrhizal Mutualists.</title>
        <authorList>
            <consortium name="DOE Joint Genome Institute"/>
            <consortium name="Mycorrhizal Genomics Consortium"/>
            <person name="Kohler A."/>
            <person name="Kuo A."/>
            <person name="Nagy L.G."/>
            <person name="Floudas D."/>
            <person name="Copeland A."/>
            <person name="Barry K.W."/>
            <person name="Cichocki N."/>
            <person name="Veneault-Fourrey C."/>
            <person name="LaButti K."/>
            <person name="Lindquist E.A."/>
            <person name="Lipzen A."/>
            <person name="Lundell T."/>
            <person name="Morin E."/>
            <person name="Murat C."/>
            <person name="Riley R."/>
            <person name="Ohm R."/>
            <person name="Sun H."/>
            <person name="Tunlid A."/>
            <person name="Henrissat B."/>
            <person name="Grigoriev I.V."/>
            <person name="Hibbett D.S."/>
            <person name="Martin F."/>
        </authorList>
    </citation>
    <scope>NUCLEOTIDE SEQUENCE [LARGE SCALE GENOMIC DNA]</scope>
    <source>
        <strain evidence="1 2">Koide BX008</strain>
    </source>
</reference>
<dbReference type="HOGENOM" id="CLU_2157716_0_0_1"/>
<dbReference type="InterPro" id="IPR002020">
    <property type="entry name" value="Citrate_synthase"/>
</dbReference>
<dbReference type="GO" id="GO:0005829">
    <property type="term" value="C:cytosol"/>
    <property type="evidence" value="ECO:0007669"/>
    <property type="project" value="TreeGrafter"/>
</dbReference>
<sequence length="111" mass="12133">MIYPFSPSPHSKFYWGTQAPFTPEETVTKHPNVINFASSQSVYSSTTECLTYPQLKAFALIAEVSQKGDKSDGMSNELSNILSLFTGTYQSIAIGGDRYPGSTFVDHSPAL</sequence>
<evidence type="ECO:0000313" key="2">
    <source>
        <dbReference type="Proteomes" id="UP000054549"/>
    </source>
</evidence>
<dbReference type="AlphaFoldDB" id="A0A0C2WP16"/>
<dbReference type="InParanoid" id="A0A0C2WP16"/>
<name>A0A0C2WP16_AMAMK</name>
<proteinExistence type="predicted"/>
<protein>
    <submittedName>
        <fullName evidence="1">Uncharacterized protein</fullName>
    </submittedName>
</protein>
<dbReference type="PANTHER" id="PTHR23118:SF42">
    <property type="entry name" value="ATP-CITRATE SYNTHASE"/>
    <property type="match status" value="1"/>
</dbReference>
<keyword evidence="2" id="KW-1185">Reference proteome</keyword>